<dbReference type="Proteomes" id="UP001371456">
    <property type="component" value="Unassembled WGS sequence"/>
</dbReference>
<comment type="caution">
    <text evidence="2">The sequence shown here is derived from an EMBL/GenBank/DDBJ whole genome shotgun (WGS) entry which is preliminary data.</text>
</comment>
<keyword evidence="1" id="KW-0732">Signal</keyword>
<name>A0AAN8TYG0_SOLBU</name>
<organism evidence="2 3">
    <name type="scientific">Solanum bulbocastanum</name>
    <name type="common">Wild potato</name>
    <dbReference type="NCBI Taxonomy" id="147425"/>
    <lineage>
        <taxon>Eukaryota</taxon>
        <taxon>Viridiplantae</taxon>
        <taxon>Streptophyta</taxon>
        <taxon>Embryophyta</taxon>
        <taxon>Tracheophyta</taxon>
        <taxon>Spermatophyta</taxon>
        <taxon>Magnoliopsida</taxon>
        <taxon>eudicotyledons</taxon>
        <taxon>Gunneridae</taxon>
        <taxon>Pentapetalae</taxon>
        <taxon>asterids</taxon>
        <taxon>lamiids</taxon>
        <taxon>Solanales</taxon>
        <taxon>Solanaceae</taxon>
        <taxon>Solanoideae</taxon>
        <taxon>Solaneae</taxon>
        <taxon>Solanum</taxon>
    </lineage>
</organism>
<evidence type="ECO:0000313" key="2">
    <source>
        <dbReference type="EMBL" id="KAK6793562.1"/>
    </source>
</evidence>
<keyword evidence="3" id="KW-1185">Reference proteome</keyword>
<evidence type="ECO:0000313" key="3">
    <source>
        <dbReference type="Proteomes" id="UP001371456"/>
    </source>
</evidence>
<dbReference type="EMBL" id="JBANQN010000003">
    <property type="protein sequence ID" value="KAK6793562.1"/>
    <property type="molecule type" value="Genomic_DNA"/>
</dbReference>
<evidence type="ECO:0000256" key="1">
    <source>
        <dbReference type="SAM" id="SignalP"/>
    </source>
</evidence>
<feature type="chain" id="PRO_5042926376" evidence="1">
    <location>
        <begin position="23"/>
        <end position="83"/>
    </location>
</feature>
<dbReference type="AlphaFoldDB" id="A0AAN8TYG0"/>
<protein>
    <submittedName>
        <fullName evidence="2">Uncharacterized protein</fullName>
    </submittedName>
</protein>
<feature type="signal peptide" evidence="1">
    <location>
        <begin position="1"/>
        <end position="22"/>
    </location>
</feature>
<sequence length="83" mass="9195">MKFSQLCLFAIIIVLLTFVSDGRNILLDDTKRCNGYTGVNQCRFGPDHGCFQLCIIQFKVAIIAAFCEESGAGTTQCRCTFDC</sequence>
<reference evidence="2 3" key="1">
    <citation type="submission" date="2024-02" db="EMBL/GenBank/DDBJ databases">
        <title>de novo genome assembly of Solanum bulbocastanum strain 11H21.</title>
        <authorList>
            <person name="Hosaka A.J."/>
        </authorList>
    </citation>
    <scope>NUCLEOTIDE SEQUENCE [LARGE SCALE GENOMIC DNA]</scope>
    <source>
        <tissue evidence="2">Young leaves</tissue>
    </source>
</reference>
<gene>
    <name evidence="2" type="ORF">RDI58_007015</name>
</gene>
<accession>A0AAN8TYG0</accession>
<proteinExistence type="predicted"/>